<dbReference type="OrthoDB" id="419432at2759"/>
<evidence type="ECO:0000256" key="1">
    <source>
        <dbReference type="SAM" id="MobiDB-lite"/>
    </source>
</evidence>
<organism evidence="5">
    <name type="scientific">Angiostrongylus costaricensis</name>
    <name type="common">Nematode worm</name>
    <dbReference type="NCBI Taxonomy" id="334426"/>
    <lineage>
        <taxon>Eukaryota</taxon>
        <taxon>Metazoa</taxon>
        <taxon>Ecdysozoa</taxon>
        <taxon>Nematoda</taxon>
        <taxon>Chromadorea</taxon>
        <taxon>Rhabditida</taxon>
        <taxon>Rhabditina</taxon>
        <taxon>Rhabditomorpha</taxon>
        <taxon>Strongyloidea</taxon>
        <taxon>Metastrongylidae</taxon>
        <taxon>Angiostrongylus</taxon>
    </lineage>
</organism>
<reference evidence="5" key="1">
    <citation type="submission" date="2016-04" db="UniProtKB">
        <authorList>
            <consortium name="WormBaseParasite"/>
        </authorList>
    </citation>
    <scope>IDENTIFICATION</scope>
</reference>
<proteinExistence type="predicted"/>
<accession>A0A158PJS9</accession>
<sequence>MDEILYRNDGAAMDENSHTADQDALVQNVSKHVGKLLIRMNFTDITALDAHIDSSLARAVQAHENITHFHFVGTVNHTFSFGSISEYSRFTLVTKKNLISKLENGVNKACGQESNGGSIIQQAPINNDLNVARWQGPDYANYEGSRQHPKAFLPMRFDMGRSFMSTLPSTDVVCAGRTMKRILMEPYAARTLGNGKTEKRQLLPQICWRGDNAESVFSLQLSFYDNLIWNSEVALGGAKDTPTSNDTETIPRGSGSKTSTSDLEFPRMFGSHSFRIIAEGNPELNNHIWEFHDCCMLADADLPIFGGGQFPNLSIHMSEQAKPISVLFGVDTFLERIICSLSRSVVVYHEDGPVEDYDVVFKEEIPHIVGSEFDPVNLKSIIKNTMTFLSKNIAHRGHTYWLLREKKTNHLKLYDLTSTCSSISSLPNWNPFLSPLSTELIEKSARNRPEKISNVIYGLLSAAAKIAENENYAETKICAHYSLAGVYLMFEFDEDNSKLDQYSYLMESLDDVPSNSGYPRITSTIQVDCLAASSSREDIQDDNQDFNASSLDPRNEPSEVRSECARRALEHCLQVAPLSCRDSRILELAAKDVEIEGKFDCSTFWFGGNDCEAKRALWMRRIEAAIERFCLLLREYPTPHHSASFPPTIALITPAVVAYRVAVTAMSLAGILLLISRGELGTVNGSEDDDENPDTQIQRAIDLVQKARSLYRVSLDVLDLSNGDEREYEVSIRISTVTALKLQYTINVKIHNMAATDKVNCDLVDEVCELYTKIFSLLDEGCVPENDGSIYVNTLYEFGSALFIFSDHLKDETSLEWQDKRIYYLEAAIRALQGAYKRKEIKCQRGNACKKLCEAYYVLLALKSRKINTRPELSSLRAQKAAFKELAEIALTAQNYVIDMSDEDLGSEFKEVPLNLSEAAILMVPMRQSIKRLHKDSALYANVTMVPAADKEYPKLRVRRIKSNGALWEDFGAGPVLVEDYEFVLLSFQEWRNNPSMKSAYSHVLFVLPNNPEEARDVMMKSIEKALRAFDKTR</sequence>
<protein>
    <submittedName>
        <fullName evidence="5">Protein kinase domain-containing protein</fullName>
    </submittedName>
</protein>
<dbReference type="AlphaFoldDB" id="A0A158PJS9"/>
<dbReference type="PANTHER" id="PTHR15000:SF1">
    <property type="entry name" value="ERYTHROID DIFFERENTIATION-RELATED FACTOR 1"/>
    <property type="match status" value="1"/>
</dbReference>
<dbReference type="EMBL" id="UYYA01004253">
    <property type="protein sequence ID" value="VDM60724.1"/>
    <property type="molecule type" value="Genomic_DNA"/>
</dbReference>
<dbReference type="STRING" id="334426.A0A158PJS9"/>
<dbReference type="Proteomes" id="UP000267027">
    <property type="component" value="Unassembled WGS sequence"/>
</dbReference>
<keyword evidence="4" id="KW-1185">Reference proteome</keyword>
<evidence type="ECO:0000313" key="4">
    <source>
        <dbReference type="Proteomes" id="UP000267027"/>
    </source>
</evidence>
<evidence type="ECO:0000259" key="2">
    <source>
        <dbReference type="Pfam" id="PF23788"/>
    </source>
</evidence>
<feature type="region of interest" description="Disordered" evidence="1">
    <location>
        <begin position="238"/>
        <end position="261"/>
    </location>
</feature>
<feature type="region of interest" description="Disordered" evidence="1">
    <location>
        <begin position="537"/>
        <end position="557"/>
    </location>
</feature>
<dbReference type="GO" id="GO:0045893">
    <property type="term" value="P:positive regulation of DNA-templated transcription"/>
    <property type="evidence" value="ECO:0007669"/>
    <property type="project" value="TreeGrafter"/>
</dbReference>
<dbReference type="InterPro" id="IPR056582">
    <property type="entry name" value="EDRF1_N"/>
</dbReference>
<dbReference type="WBParaSite" id="ACOC_0000913801-mRNA-1">
    <property type="protein sequence ID" value="ACOC_0000913801-mRNA-1"/>
    <property type="gene ID" value="ACOC_0000913801"/>
</dbReference>
<evidence type="ECO:0000313" key="3">
    <source>
        <dbReference type="EMBL" id="VDM60724.1"/>
    </source>
</evidence>
<name>A0A158PJS9_ANGCS</name>
<dbReference type="Pfam" id="PF23788">
    <property type="entry name" value="EDRF1_N"/>
    <property type="match status" value="1"/>
</dbReference>
<gene>
    <name evidence="3" type="ORF">ACOC_LOCUS9139</name>
</gene>
<evidence type="ECO:0000313" key="5">
    <source>
        <dbReference type="WBParaSite" id="ACOC_0000913801-mRNA-1"/>
    </source>
</evidence>
<feature type="domain" description="EDRF1 N-terminal" evidence="2">
    <location>
        <begin position="284"/>
        <end position="497"/>
    </location>
</feature>
<dbReference type="PANTHER" id="PTHR15000">
    <property type="entry name" value="ERYTHROID DIFFERENTIATION-RELATED FACTOR 1"/>
    <property type="match status" value="1"/>
</dbReference>
<reference evidence="3 4" key="2">
    <citation type="submission" date="2018-11" db="EMBL/GenBank/DDBJ databases">
        <authorList>
            <consortium name="Pathogen Informatics"/>
        </authorList>
    </citation>
    <scope>NUCLEOTIDE SEQUENCE [LARGE SCALE GENOMIC DNA]</scope>
    <source>
        <strain evidence="3 4">Costa Rica</strain>
    </source>
</reference>